<evidence type="ECO:0000313" key="2">
    <source>
        <dbReference type="EMBL" id="KAK3287175.1"/>
    </source>
</evidence>
<feature type="region of interest" description="Disordered" evidence="1">
    <location>
        <begin position="1"/>
        <end position="66"/>
    </location>
</feature>
<dbReference type="Proteomes" id="UP001190700">
    <property type="component" value="Unassembled WGS sequence"/>
</dbReference>
<proteinExistence type="predicted"/>
<organism evidence="2 3">
    <name type="scientific">Cymbomonas tetramitiformis</name>
    <dbReference type="NCBI Taxonomy" id="36881"/>
    <lineage>
        <taxon>Eukaryota</taxon>
        <taxon>Viridiplantae</taxon>
        <taxon>Chlorophyta</taxon>
        <taxon>Pyramimonadophyceae</taxon>
        <taxon>Pyramimonadales</taxon>
        <taxon>Pyramimonadaceae</taxon>
        <taxon>Cymbomonas</taxon>
    </lineage>
</organism>
<sequence>MSSNAKRTSIVRNKSRLDAHLEVARAAMDDLDQTSEPDVDQTSEPPVEQTSIPPSESLVLQTSDPPTQHEFTIHLTDPDEVVAAFTAPVRTVENATSRPKSIPLPNVVSEHDARLQPTPTAAALGASTVTLVSQFRRLPGGKAVKGMAALKNMISKCDYHSYGQVIVIGDFVPGKQLRIDVGKSI</sequence>
<feature type="compositionally biased region" description="Acidic residues" evidence="1">
    <location>
        <begin position="29"/>
        <end position="41"/>
    </location>
</feature>
<reference evidence="2 3" key="1">
    <citation type="journal article" date="2015" name="Genome Biol. Evol.">
        <title>Comparative Genomics of a Bacterivorous Green Alga Reveals Evolutionary Causalities and Consequences of Phago-Mixotrophic Mode of Nutrition.</title>
        <authorList>
            <person name="Burns J.A."/>
            <person name="Paasch A."/>
            <person name="Narechania A."/>
            <person name="Kim E."/>
        </authorList>
    </citation>
    <scope>NUCLEOTIDE SEQUENCE [LARGE SCALE GENOMIC DNA]</scope>
    <source>
        <strain evidence="2 3">PLY_AMNH</strain>
    </source>
</reference>
<keyword evidence="3" id="KW-1185">Reference proteome</keyword>
<protein>
    <submittedName>
        <fullName evidence="2">Uncharacterized protein</fullName>
    </submittedName>
</protein>
<gene>
    <name evidence="2" type="ORF">CYMTET_5305</name>
</gene>
<feature type="compositionally biased region" description="Polar residues" evidence="1">
    <location>
        <begin position="1"/>
        <end position="12"/>
    </location>
</feature>
<name>A0AAE0GZM5_9CHLO</name>
<comment type="caution">
    <text evidence="2">The sequence shown here is derived from an EMBL/GenBank/DDBJ whole genome shotgun (WGS) entry which is preliminary data.</text>
</comment>
<feature type="compositionally biased region" description="Polar residues" evidence="1">
    <location>
        <begin position="42"/>
        <end position="66"/>
    </location>
</feature>
<dbReference type="EMBL" id="LGRX02000978">
    <property type="protein sequence ID" value="KAK3287175.1"/>
    <property type="molecule type" value="Genomic_DNA"/>
</dbReference>
<evidence type="ECO:0000256" key="1">
    <source>
        <dbReference type="SAM" id="MobiDB-lite"/>
    </source>
</evidence>
<dbReference type="AlphaFoldDB" id="A0AAE0GZM5"/>
<accession>A0AAE0GZM5</accession>
<evidence type="ECO:0000313" key="3">
    <source>
        <dbReference type="Proteomes" id="UP001190700"/>
    </source>
</evidence>